<sequence>MTEPSVARREAAAPVEVLRRLRAAGVHLSVTGGTLRYSAPSGALTAELRTAARACRDELAALVGAEAATGGEWTFTTDPDAAGEPFALTDLQQAYLVGEQEFYEHAGPAAFVHEYEFAVGAAPQPDRIDAALRRLRQAHGALRLAISTDGTQRIVPDDGASLLERFDLAGLPQATASHRLAELSAALVTNLPPQHAGRPLRAVYIRLPGGRVRLQLALRLTSFDGVTTQLFLSELARCCAQPGYRVTAPALTFRDYVQGLRAHADSPAYAAGRRHWDERLAQLPPAPDLPLAPNRPARPGPLPPAELPASGSPGGPGGTGAGEPRRLEPLRRIATRLGAAQWGAFRRNAAAAGLPVGTALLCLFVETLQRWSDGAAGLLTVLAAHRPPGHPEVGAVWGNASTTVLLGYAARQPGQSFAVRGRRLQGELYAALAAREISGVEVGRSMQRLRGETGNPAPVVFTSGLGLLEPGPAGQGGGFLLPMPGAELVRSAISTPQVLLDHQVFEEGAELVGNLDFAAAHYPGGLVDAMRAYHEQRLRALAADASAWHETGPAPLPQEQLAARRLANATAADLPRGSLHSFVLDRCHRTPDAIAVIDEDGPMSYASLDRASAALAARLGAGPLGAEFLRAAGRGLVAVRRRKGRAQVIEVLAVLRAGCAYLPIDARWPAARVRTILEHSGAMLLDDATARDTGTTAELDVEPAPEQTAYVIYTSGSTGTPKGVVISHGAAVNTVQDLTARFALTPDDRVLAVSSLAFDLSVFDLFGLLGAGGAVVLPPETANPDPQRWAELVAAQRVTVWNSVPALLDLTLEYLGAEAARALASLRLILLSGDWVPLPLVERLAALCPGAEVIALGGATEASIWSNWHPAADRPAGWSSVPYGRPLANQSMHVLSAELADAPEWVAGDLHLGGAGVADGYLHEPQRTAAAFYPHPRSGEPLYRTGDRARYRGGLVEFLGRNDHQVKVDGHRIELGEIETALRAETTVDAAVALVDPAGRLVAFVTGDDGIDPDALRAALAARLPAYMVPRAVTRLDALPLSGNGKVDRKALRELAGAGPAGPARAAVVAPAGPVEQRLLALWRELLGPAVHGVTDDFFAAGGNSLLAVRLFRQIESVFDRRLPLASLFRHATVRGQAALVTEGLAAGGPLVTIVPGPPHARTLVVIHPVGGDLLCYRDVLTALAGRIGDVAVYGLRASGLAEGETPAADLDTMAADYAAALAGRAGPPSEPGPLHLFGWSMGGTVALHVAAHLHRLGVAVASVTAADAFTGRDDEDSDGAEPDTDQERAAFVADLAATGADPGGELDERLFAVYRNNAAILRRHRPGAWHPPVCLLLRATRTGARHFPRLQPLDERLGIAATPLDEDHYSIVRGPGAHRMVDHLAAVLDAGAAPAEVLR</sequence>
<evidence type="ECO:0000256" key="6">
    <source>
        <dbReference type="SAM" id="MobiDB-lite"/>
    </source>
</evidence>
<dbReference type="SUPFAM" id="SSF47336">
    <property type="entry name" value="ACP-like"/>
    <property type="match status" value="1"/>
</dbReference>
<organism evidence="8 9">
    <name type="scientific">Dactylosporangium vinaceum</name>
    <dbReference type="NCBI Taxonomy" id="53362"/>
    <lineage>
        <taxon>Bacteria</taxon>
        <taxon>Bacillati</taxon>
        <taxon>Actinomycetota</taxon>
        <taxon>Actinomycetes</taxon>
        <taxon>Micromonosporales</taxon>
        <taxon>Micromonosporaceae</taxon>
        <taxon>Dactylosporangium</taxon>
    </lineage>
</organism>
<dbReference type="Gene3D" id="3.30.559.10">
    <property type="entry name" value="Chloramphenicol acetyltransferase-like domain"/>
    <property type="match status" value="1"/>
</dbReference>
<feature type="compositionally biased region" description="Gly residues" evidence="6">
    <location>
        <begin position="312"/>
        <end position="321"/>
    </location>
</feature>
<dbReference type="Proteomes" id="UP001589608">
    <property type="component" value="Unassembled WGS sequence"/>
</dbReference>
<comment type="pathway">
    <text evidence="2">Siderophore biosynthesis.</text>
</comment>
<comment type="cofactor">
    <cofactor evidence="1">
        <name>pantetheine 4'-phosphate</name>
        <dbReference type="ChEBI" id="CHEBI:47942"/>
    </cofactor>
</comment>
<dbReference type="EMBL" id="JBHMCA010000090">
    <property type="protein sequence ID" value="MFB9451751.1"/>
    <property type="molecule type" value="Genomic_DNA"/>
</dbReference>
<dbReference type="InterPro" id="IPR000873">
    <property type="entry name" value="AMP-dep_synth/lig_dom"/>
</dbReference>
<feature type="compositionally biased region" description="Pro residues" evidence="6">
    <location>
        <begin position="296"/>
        <end position="306"/>
    </location>
</feature>
<dbReference type="InterPro" id="IPR045851">
    <property type="entry name" value="AMP-bd_C_sf"/>
</dbReference>
<dbReference type="InterPro" id="IPR010071">
    <property type="entry name" value="AA_adenyl_dom"/>
</dbReference>
<dbReference type="Pfam" id="PF00550">
    <property type="entry name" value="PP-binding"/>
    <property type="match status" value="1"/>
</dbReference>
<evidence type="ECO:0000256" key="1">
    <source>
        <dbReference type="ARBA" id="ARBA00001957"/>
    </source>
</evidence>
<feature type="domain" description="Carrier" evidence="7">
    <location>
        <begin position="1070"/>
        <end position="1145"/>
    </location>
</feature>
<evidence type="ECO:0000313" key="8">
    <source>
        <dbReference type="EMBL" id="MFB9451751.1"/>
    </source>
</evidence>
<proteinExistence type="predicted"/>
<dbReference type="InterPro" id="IPR036736">
    <property type="entry name" value="ACP-like_sf"/>
</dbReference>
<dbReference type="InterPro" id="IPR029058">
    <property type="entry name" value="AB_hydrolase_fold"/>
</dbReference>
<dbReference type="Pfam" id="PF00501">
    <property type="entry name" value="AMP-binding"/>
    <property type="match status" value="2"/>
</dbReference>
<dbReference type="SUPFAM" id="SSF52777">
    <property type="entry name" value="CoA-dependent acyltransferases"/>
    <property type="match status" value="2"/>
</dbReference>
<feature type="region of interest" description="Disordered" evidence="6">
    <location>
        <begin position="283"/>
        <end position="325"/>
    </location>
</feature>
<dbReference type="NCBIfam" id="TIGR01733">
    <property type="entry name" value="AA-adenyl-dom"/>
    <property type="match status" value="1"/>
</dbReference>
<evidence type="ECO:0000313" key="9">
    <source>
        <dbReference type="Proteomes" id="UP001589608"/>
    </source>
</evidence>
<dbReference type="PROSITE" id="PS00455">
    <property type="entry name" value="AMP_BINDING"/>
    <property type="match status" value="1"/>
</dbReference>
<evidence type="ECO:0000256" key="5">
    <source>
        <dbReference type="ARBA" id="ARBA00022598"/>
    </source>
</evidence>
<protein>
    <submittedName>
        <fullName evidence="8">Non-ribosomal peptide synthetase</fullName>
    </submittedName>
</protein>
<dbReference type="InterPro" id="IPR020845">
    <property type="entry name" value="AMP-binding_CS"/>
</dbReference>
<dbReference type="Pfam" id="PF00975">
    <property type="entry name" value="Thioesterase"/>
    <property type="match status" value="1"/>
</dbReference>
<dbReference type="InterPro" id="IPR001031">
    <property type="entry name" value="Thioesterase"/>
</dbReference>
<dbReference type="SUPFAM" id="SSF56801">
    <property type="entry name" value="Acetyl-CoA synthetase-like"/>
    <property type="match status" value="1"/>
</dbReference>
<reference evidence="8 9" key="1">
    <citation type="submission" date="2024-09" db="EMBL/GenBank/DDBJ databases">
        <authorList>
            <person name="Sun Q."/>
            <person name="Mori K."/>
        </authorList>
    </citation>
    <scope>NUCLEOTIDE SEQUENCE [LARGE SCALE GENOMIC DNA]</scope>
    <source>
        <strain evidence="8 9">JCM 3307</strain>
    </source>
</reference>
<dbReference type="InterPro" id="IPR023213">
    <property type="entry name" value="CAT-like_dom_sf"/>
</dbReference>
<dbReference type="PANTHER" id="PTHR45527:SF10">
    <property type="entry name" value="PYOCHELIN SYNTHASE PCHF"/>
    <property type="match status" value="1"/>
</dbReference>
<accession>A0ABV5MSE8</accession>
<dbReference type="Gene3D" id="1.10.1200.10">
    <property type="entry name" value="ACP-like"/>
    <property type="match status" value="1"/>
</dbReference>
<dbReference type="Pfam" id="PF13193">
    <property type="entry name" value="AMP-binding_C"/>
    <property type="match status" value="1"/>
</dbReference>
<dbReference type="SUPFAM" id="SSF53474">
    <property type="entry name" value="alpha/beta-Hydrolases"/>
    <property type="match status" value="1"/>
</dbReference>
<evidence type="ECO:0000256" key="4">
    <source>
        <dbReference type="ARBA" id="ARBA00022553"/>
    </source>
</evidence>
<keyword evidence="4" id="KW-0597">Phosphoprotein</keyword>
<dbReference type="Gene3D" id="1.10.10.1830">
    <property type="entry name" value="Non-ribosomal peptide synthase, adenylation domain"/>
    <property type="match status" value="1"/>
</dbReference>
<dbReference type="Gene3D" id="3.30.300.30">
    <property type="match status" value="1"/>
</dbReference>
<dbReference type="Gene3D" id="3.40.50.12780">
    <property type="entry name" value="N-terminal domain of ligase-like"/>
    <property type="match status" value="1"/>
</dbReference>
<keyword evidence="5" id="KW-0436">Ligase</keyword>
<dbReference type="Gene3D" id="3.40.50.1820">
    <property type="entry name" value="alpha/beta hydrolase"/>
    <property type="match status" value="1"/>
</dbReference>
<evidence type="ECO:0000256" key="2">
    <source>
        <dbReference type="ARBA" id="ARBA00004924"/>
    </source>
</evidence>
<dbReference type="InterPro" id="IPR025110">
    <property type="entry name" value="AMP-bd_C"/>
</dbReference>
<comment type="caution">
    <text evidence="8">The sequence shown here is derived from an EMBL/GenBank/DDBJ whole genome shotgun (WGS) entry which is preliminary data.</text>
</comment>
<dbReference type="InterPro" id="IPR020806">
    <property type="entry name" value="PKS_PP-bd"/>
</dbReference>
<dbReference type="PROSITE" id="PS50075">
    <property type="entry name" value="CARRIER"/>
    <property type="match status" value="1"/>
</dbReference>
<gene>
    <name evidence="8" type="ORF">ACFFTR_52570</name>
</gene>
<evidence type="ECO:0000259" key="7">
    <source>
        <dbReference type="PROSITE" id="PS50075"/>
    </source>
</evidence>
<dbReference type="InterPro" id="IPR041464">
    <property type="entry name" value="TubC_N"/>
</dbReference>
<dbReference type="Gene3D" id="3.30.559.30">
    <property type="entry name" value="Nonribosomal peptide synthetase, condensation domain"/>
    <property type="match status" value="1"/>
</dbReference>
<keyword evidence="9" id="KW-1185">Reference proteome</keyword>
<name>A0ABV5MSE8_9ACTN</name>
<keyword evidence="3" id="KW-0596">Phosphopantetheine</keyword>
<dbReference type="InterPro" id="IPR044894">
    <property type="entry name" value="TubC_N_sf"/>
</dbReference>
<evidence type="ECO:0000256" key="3">
    <source>
        <dbReference type="ARBA" id="ARBA00022450"/>
    </source>
</evidence>
<dbReference type="RefSeq" id="WP_223104032.1">
    <property type="nucleotide sequence ID" value="NZ_CP061913.1"/>
</dbReference>
<dbReference type="InterPro" id="IPR042099">
    <property type="entry name" value="ANL_N_sf"/>
</dbReference>
<dbReference type="InterPro" id="IPR009081">
    <property type="entry name" value="PP-bd_ACP"/>
</dbReference>
<dbReference type="SMART" id="SM00823">
    <property type="entry name" value="PKS_PP"/>
    <property type="match status" value="1"/>
</dbReference>
<dbReference type="PANTHER" id="PTHR45527">
    <property type="entry name" value="NONRIBOSOMAL PEPTIDE SYNTHETASE"/>
    <property type="match status" value="1"/>
</dbReference>
<dbReference type="Pfam" id="PF18563">
    <property type="entry name" value="TubC_N"/>
    <property type="match status" value="1"/>
</dbReference>